<feature type="region of interest" description="Disordered" evidence="1">
    <location>
        <begin position="40"/>
        <end position="68"/>
    </location>
</feature>
<accession>A0A8T2N917</accession>
<organism evidence="2 3">
    <name type="scientific">Albula glossodonta</name>
    <name type="common">roundjaw bonefish</name>
    <dbReference type="NCBI Taxonomy" id="121402"/>
    <lineage>
        <taxon>Eukaryota</taxon>
        <taxon>Metazoa</taxon>
        <taxon>Chordata</taxon>
        <taxon>Craniata</taxon>
        <taxon>Vertebrata</taxon>
        <taxon>Euteleostomi</taxon>
        <taxon>Actinopterygii</taxon>
        <taxon>Neopterygii</taxon>
        <taxon>Teleostei</taxon>
        <taxon>Albuliformes</taxon>
        <taxon>Albulidae</taxon>
        <taxon>Albula</taxon>
    </lineage>
</organism>
<evidence type="ECO:0000256" key="1">
    <source>
        <dbReference type="SAM" id="MobiDB-lite"/>
    </source>
</evidence>
<sequence>MEYRPYSAFLDQHVVRAFFISRMGSGFYVVSDCSAAEQSVSLNPNTDEEDGQQTQSKGCEQEYPNVKK</sequence>
<reference evidence="2" key="1">
    <citation type="thesis" date="2021" institute="BYU ScholarsArchive" country="Provo, UT, USA">
        <title>Applications of and Algorithms for Genome Assembly and Genomic Analyses with an Emphasis on Marine Teleosts.</title>
        <authorList>
            <person name="Pickett B.D."/>
        </authorList>
    </citation>
    <scope>NUCLEOTIDE SEQUENCE</scope>
    <source>
        <strain evidence="2">HI-2016</strain>
    </source>
</reference>
<dbReference type="AlphaFoldDB" id="A0A8T2N917"/>
<keyword evidence="3" id="KW-1185">Reference proteome</keyword>
<dbReference type="Proteomes" id="UP000824540">
    <property type="component" value="Unassembled WGS sequence"/>
</dbReference>
<evidence type="ECO:0000313" key="3">
    <source>
        <dbReference type="Proteomes" id="UP000824540"/>
    </source>
</evidence>
<evidence type="ECO:0000313" key="2">
    <source>
        <dbReference type="EMBL" id="KAG9334162.1"/>
    </source>
</evidence>
<dbReference type="EMBL" id="JAFBMS010000161">
    <property type="protein sequence ID" value="KAG9334162.1"/>
    <property type="molecule type" value="Genomic_DNA"/>
</dbReference>
<gene>
    <name evidence="2" type="ORF">JZ751_009075</name>
</gene>
<comment type="caution">
    <text evidence="2">The sequence shown here is derived from an EMBL/GenBank/DDBJ whole genome shotgun (WGS) entry which is preliminary data.</text>
</comment>
<protein>
    <submittedName>
        <fullName evidence="2">Uncharacterized protein</fullName>
    </submittedName>
</protein>
<name>A0A8T2N917_9TELE</name>
<proteinExistence type="predicted"/>